<dbReference type="EMBL" id="LR025743">
    <property type="protein sequence ID" value="VBB13904.1"/>
    <property type="molecule type" value="Genomic_DNA"/>
</dbReference>
<feature type="compositionally biased region" description="Basic and acidic residues" evidence="1">
    <location>
        <begin position="273"/>
        <end position="290"/>
    </location>
</feature>
<keyword evidence="4" id="KW-1185">Reference proteome</keyword>
<dbReference type="Pfam" id="PF04447">
    <property type="entry name" value="dATP-dGTP_PPHyd"/>
    <property type="match status" value="1"/>
</dbReference>
<dbReference type="AlphaFoldDB" id="A0AAJ5T5X8"/>
<proteinExistence type="predicted"/>
<gene>
    <name evidence="3" type="ORF">BSTAB16_4090</name>
</gene>
<evidence type="ECO:0000313" key="3">
    <source>
        <dbReference type="EMBL" id="VBB13904.1"/>
    </source>
</evidence>
<evidence type="ECO:0000256" key="1">
    <source>
        <dbReference type="SAM" id="MobiDB-lite"/>
    </source>
</evidence>
<reference evidence="3 4" key="1">
    <citation type="submission" date="2017-11" db="EMBL/GenBank/DDBJ databases">
        <authorList>
            <person name="Seth-Smith MB H."/>
        </authorList>
    </citation>
    <scope>NUCLEOTIDE SEQUENCE [LARGE SCALE GENOMIC DNA]</scope>
    <source>
        <strain evidence="3">E</strain>
    </source>
</reference>
<evidence type="ECO:0000259" key="2">
    <source>
        <dbReference type="Pfam" id="PF04447"/>
    </source>
</evidence>
<organism evidence="3 4">
    <name type="scientific">Burkholderia stabilis</name>
    <dbReference type="NCBI Taxonomy" id="95485"/>
    <lineage>
        <taxon>Bacteria</taxon>
        <taxon>Pseudomonadati</taxon>
        <taxon>Pseudomonadota</taxon>
        <taxon>Betaproteobacteria</taxon>
        <taxon>Burkholderiales</taxon>
        <taxon>Burkholderiaceae</taxon>
        <taxon>Burkholderia</taxon>
        <taxon>Burkholderia cepacia complex</taxon>
    </lineage>
</organism>
<protein>
    <recommendedName>
        <fullName evidence="2">dATP/dGTP diphosphohydrolase MazZ domain-containing protein</fullName>
    </recommendedName>
</protein>
<evidence type="ECO:0000313" key="4">
    <source>
        <dbReference type="Proteomes" id="UP000268684"/>
    </source>
</evidence>
<feature type="region of interest" description="Disordered" evidence="1">
    <location>
        <begin position="273"/>
        <end position="297"/>
    </location>
</feature>
<dbReference type="InterPro" id="IPR007538">
    <property type="entry name" value="dATP/dGTP_dipphydrolase_MazZ"/>
</dbReference>
<dbReference type="Proteomes" id="UP000268684">
    <property type="component" value="Chromosome II"/>
</dbReference>
<name>A0AAJ5T5X8_9BURK</name>
<sequence length="297" mass="32699">MRGVGGMKTIVNELRTELRAAHVIIRTALSVLTFDQKIAWSNANERDDVSGEGITRAFERQAAIASPDADFVYRELRCADRIIANASGLLSDHQRELWAVASRQAGVVLSHPTRDDVRATLLARGASLARAEYARAVAKIGIDAGDARGDQAVVMLKPTGELSAADVATLRRVLASAPRNPRVMLMPAEFDMHVFLRRQRAFSESTFGPGRLTARVCDHIRKELTEVEATPDDLREWVDVILLGLDGAWRTGATPEQITTALAAKLTTNEERTWPDWRTSDPDRAIEHIETAPLTNS</sequence>
<accession>A0AAJ5T5X8</accession>
<feature type="domain" description="dATP/dGTP diphosphohydrolase MazZ" evidence="2">
    <location>
        <begin position="199"/>
        <end position="288"/>
    </location>
</feature>